<comment type="caution">
    <text evidence="4">The sequence shown here is derived from an EMBL/GenBank/DDBJ whole genome shotgun (WGS) entry which is preliminary data.</text>
</comment>
<dbReference type="EMBL" id="RZNY01000005">
    <property type="protein sequence ID" value="RUT47132.1"/>
    <property type="molecule type" value="Genomic_DNA"/>
</dbReference>
<protein>
    <submittedName>
        <fullName evidence="4">S-layer homology domain-containing protein</fullName>
    </submittedName>
</protein>
<evidence type="ECO:0000256" key="2">
    <source>
        <dbReference type="SAM" id="SignalP"/>
    </source>
</evidence>
<keyword evidence="2" id="KW-0732">Signal</keyword>
<dbReference type="InterPro" id="IPR001119">
    <property type="entry name" value="SLH_dom"/>
</dbReference>
<evidence type="ECO:0000256" key="1">
    <source>
        <dbReference type="SAM" id="MobiDB-lite"/>
    </source>
</evidence>
<dbReference type="PROSITE" id="PS51272">
    <property type="entry name" value="SLH"/>
    <property type="match status" value="2"/>
</dbReference>
<evidence type="ECO:0000313" key="5">
    <source>
        <dbReference type="Proteomes" id="UP000279446"/>
    </source>
</evidence>
<sequence length="682" mass="72046">MNKKLFIWFTALTVGLTSALSIGGGVSEAKTSADFSDLKDLDAATKAKFDALIQAGIFNGVSDNNFGLNEEMNRAQFAKVAALITGLEVNPALKTSSFSDVQATDAANGYALPYIEALKQAGITNGVGSGEFNPSGTVTKEELATFLVRVLGQDARAQSAPGVSDGTVSDWARGYVQVALGQGLLSNSSDGTFGGKEEASRKLLATGSFETAKTFEATRPLEVSGADFTAGNKLELTLTVGIDGSSVDLSKITINGVPLDPKLDSYVLSEDKKTIIIKLHQGFKLDTSKTPVIVVKGLKTLFGNEVKNEESTLISVKITEPPATPPVVTPSTSTPSTPSPSTPIPTPGPDVTLAINAANGTITQTTASYPVTGSVTGVMYYSVLPSGLAAPSLDGIKLGTNSVVHGSVELDGTKGNLELYGLSAGTSYVLYAYESANNKTSTISNVPFQTLVEQQIGPVITFNALVTNRSRGDVSDSINASVNADGYDKLYYVLTEFSPSDSPSADQVKSGLDATGVPALQYGTIDTDSRESNIGISGDLLSNMTYRLYIVGSKENLNSQVAEFTFYRTDPIIESFMSISMPIVTPNLITVSPEYTGSNYNFYYLTTDQFAGVNPPSADYIINQGGLGTYNSEDRTVSIQGLFAAGIGLYTVIVEYDQTVGDYIRSNVVTYIPVPSSELDRR</sequence>
<dbReference type="OrthoDB" id="1706086at2"/>
<feature type="region of interest" description="Disordered" evidence="1">
    <location>
        <begin position="317"/>
        <end position="346"/>
    </location>
</feature>
<dbReference type="AlphaFoldDB" id="A0A433YB85"/>
<evidence type="ECO:0000313" key="4">
    <source>
        <dbReference type="EMBL" id="RUT47132.1"/>
    </source>
</evidence>
<name>A0A433YB85_9BACL</name>
<feature type="chain" id="PRO_5039488537" evidence="2">
    <location>
        <begin position="20"/>
        <end position="682"/>
    </location>
</feature>
<organism evidence="4 5">
    <name type="scientific">Paenibacillus anaericanus</name>
    <dbReference type="NCBI Taxonomy" id="170367"/>
    <lineage>
        <taxon>Bacteria</taxon>
        <taxon>Bacillati</taxon>
        <taxon>Bacillota</taxon>
        <taxon>Bacilli</taxon>
        <taxon>Bacillales</taxon>
        <taxon>Paenibacillaceae</taxon>
        <taxon>Paenibacillus</taxon>
    </lineage>
</organism>
<proteinExistence type="predicted"/>
<feature type="domain" description="SLH" evidence="3">
    <location>
        <begin position="31"/>
        <end position="95"/>
    </location>
</feature>
<keyword evidence="5" id="KW-1185">Reference proteome</keyword>
<gene>
    <name evidence="4" type="ORF">EJP82_08090</name>
</gene>
<feature type="signal peptide" evidence="2">
    <location>
        <begin position="1"/>
        <end position="19"/>
    </location>
</feature>
<feature type="domain" description="SLH" evidence="3">
    <location>
        <begin position="98"/>
        <end position="161"/>
    </location>
</feature>
<dbReference type="Pfam" id="PF00395">
    <property type="entry name" value="SLH"/>
    <property type="match status" value="2"/>
</dbReference>
<reference evidence="4 5" key="1">
    <citation type="submission" date="2018-12" db="EMBL/GenBank/DDBJ databases">
        <authorList>
            <person name="Sun L."/>
            <person name="Chen Z."/>
        </authorList>
    </citation>
    <scope>NUCLEOTIDE SEQUENCE [LARGE SCALE GENOMIC DNA]</scope>
    <source>
        <strain evidence="4 5">DSM 15890</strain>
    </source>
</reference>
<evidence type="ECO:0000259" key="3">
    <source>
        <dbReference type="PROSITE" id="PS51272"/>
    </source>
</evidence>
<feature type="compositionally biased region" description="Pro residues" evidence="1">
    <location>
        <begin position="337"/>
        <end position="346"/>
    </location>
</feature>
<dbReference type="RefSeq" id="WP_127191530.1">
    <property type="nucleotide sequence ID" value="NZ_RZNY01000005.1"/>
</dbReference>
<accession>A0A433YB85</accession>
<dbReference type="Proteomes" id="UP000279446">
    <property type="component" value="Unassembled WGS sequence"/>
</dbReference>